<evidence type="ECO:0000313" key="2">
    <source>
        <dbReference type="EMBL" id="KAH7125302.1"/>
    </source>
</evidence>
<dbReference type="InterPro" id="IPR027417">
    <property type="entry name" value="P-loop_NTPase"/>
</dbReference>
<dbReference type="SUPFAM" id="SSF52540">
    <property type="entry name" value="P-loop containing nucleoside triphosphate hydrolases"/>
    <property type="match status" value="1"/>
</dbReference>
<dbReference type="PANTHER" id="PTHR12083:SF9">
    <property type="entry name" value="BIFUNCTIONAL POLYNUCLEOTIDE PHOSPHATASE_KINASE"/>
    <property type="match status" value="1"/>
</dbReference>
<dbReference type="GO" id="GO:0046403">
    <property type="term" value="F:polynucleotide 3'-phosphatase activity"/>
    <property type="evidence" value="ECO:0007669"/>
    <property type="project" value="TreeGrafter"/>
</dbReference>
<dbReference type="InterPro" id="IPR006549">
    <property type="entry name" value="HAD-SF_hydro_IIIA"/>
</dbReference>
<keyword evidence="2" id="KW-0418">Kinase</keyword>
<dbReference type="EMBL" id="JAGMWT010000007">
    <property type="protein sequence ID" value="KAH7125302.1"/>
    <property type="molecule type" value="Genomic_DNA"/>
</dbReference>
<dbReference type="InterPro" id="IPR013954">
    <property type="entry name" value="PNK3P"/>
</dbReference>
<dbReference type="Gene3D" id="3.40.50.1000">
    <property type="entry name" value="HAD superfamily/HAD-like"/>
    <property type="match status" value="1"/>
</dbReference>
<gene>
    <name evidence="2" type="ORF">B0J11DRAFT_605665</name>
</gene>
<dbReference type="SUPFAM" id="SSF56784">
    <property type="entry name" value="HAD-like"/>
    <property type="match status" value="1"/>
</dbReference>
<proteinExistence type="predicted"/>
<dbReference type="FunFam" id="3.40.50.300:FF:000737">
    <property type="entry name" value="Bifunctional polynucleotide phosphatase/kinase"/>
    <property type="match status" value="1"/>
</dbReference>
<dbReference type="Pfam" id="PF13671">
    <property type="entry name" value="AAA_33"/>
    <property type="match status" value="1"/>
</dbReference>
<dbReference type="GO" id="GO:0046404">
    <property type="term" value="F:ATP-dependent polydeoxyribonucleotide 5'-hydroxyl-kinase activity"/>
    <property type="evidence" value="ECO:0007669"/>
    <property type="project" value="TreeGrafter"/>
</dbReference>
<dbReference type="AlphaFoldDB" id="A0A9P9DUH6"/>
<accession>A0A9P9DUH6</accession>
<feature type="region of interest" description="Disordered" evidence="1">
    <location>
        <begin position="1"/>
        <end position="34"/>
    </location>
</feature>
<keyword evidence="2" id="KW-0808">Transferase</keyword>
<dbReference type="InterPro" id="IPR023214">
    <property type="entry name" value="HAD_sf"/>
</dbReference>
<keyword evidence="3" id="KW-1185">Reference proteome</keyword>
<sequence>MANGPGIGKRKTPSSERGVSPPLKKRQQSTTTNKAVANFFTPASKKEPDSMIWRIVNDSLLIGRCNTAAAQAAKSLSKRKIAAFDFDSTLVTPASGKRFGRDASDWKWVTGSVPTKLRSLHEDGYLVAVVSNQGGISLKPDPKSIKSDQKRLADFKGKVSAVFAQLDFPLSVYAATIRDQYRKPRTGMWHELLEDYGIEADTVDLENSFFVGDAGGRGAVAGGVPKDHSCVDRDFAANVGISFHTPEEYFLQEEPRPFTREFDPTVFLQDAAALETAASAFPTSSSKANPLEIVLLCGSPGSGKSSFYWRVFQPLGYGRVNQDILKSRDNCLRAATSMIEEGTSVVVDNTNADPETRGHWTALAKKLNNIPIRCVLLTASVKLCEHNDTVRALNVGPEMNPEKRNILPKLAFTGFASRYREPKLSEGFEEIVKIDFKFEGSEETKRVWSKYWV</sequence>
<organism evidence="2 3">
    <name type="scientific">Dendryphion nanum</name>
    <dbReference type="NCBI Taxonomy" id="256645"/>
    <lineage>
        <taxon>Eukaryota</taxon>
        <taxon>Fungi</taxon>
        <taxon>Dikarya</taxon>
        <taxon>Ascomycota</taxon>
        <taxon>Pezizomycotina</taxon>
        <taxon>Dothideomycetes</taxon>
        <taxon>Pleosporomycetidae</taxon>
        <taxon>Pleosporales</taxon>
        <taxon>Torulaceae</taxon>
        <taxon>Dendryphion</taxon>
    </lineage>
</organism>
<dbReference type="FunFam" id="3.40.50.1000:FF:000078">
    <property type="entry name" value="Bifunctional polynucleotide phosphatase/kinase"/>
    <property type="match status" value="1"/>
</dbReference>
<dbReference type="InterPro" id="IPR006551">
    <property type="entry name" value="Polynucleotide_phosphatase"/>
</dbReference>
<name>A0A9P9DUH6_9PLEO</name>
<reference evidence="2" key="1">
    <citation type="journal article" date="2021" name="Nat. Commun.">
        <title>Genetic determinants of endophytism in the Arabidopsis root mycobiome.</title>
        <authorList>
            <person name="Mesny F."/>
            <person name="Miyauchi S."/>
            <person name="Thiergart T."/>
            <person name="Pickel B."/>
            <person name="Atanasova L."/>
            <person name="Karlsson M."/>
            <person name="Huettel B."/>
            <person name="Barry K.W."/>
            <person name="Haridas S."/>
            <person name="Chen C."/>
            <person name="Bauer D."/>
            <person name="Andreopoulos W."/>
            <person name="Pangilinan J."/>
            <person name="LaButti K."/>
            <person name="Riley R."/>
            <person name="Lipzen A."/>
            <person name="Clum A."/>
            <person name="Drula E."/>
            <person name="Henrissat B."/>
            <person name="Kohler A."/>
            <person name="Grigoriev I.V."/>
            <person name="Martin F.M."/>
            <person name="Hacquard S."/>
        </authorList>
    </citation>
    <scope>NUCLEOTIDE SEQUENCE</scope>
    <source>
        <strain evidence="2">MPI-CAGE-CH-0243</strain>
    </source>
</reference>
<dbReference type="Proteomes" id="UP000700596">
    <property type="component" value="Unassembled WGS sequence"/>
</dbReference>
<dbReference type="NCBIfam" id="TIGR01664">
    <property type="entry name" value="DNA-3'-Pase"/>
    <property type="match status" value="1"/>
</dbReference>
<dbReference type="OrthoDB" id="19045at2759"/>
<evidence type="ECO:0000256" key="1">
    <source>
        <dbReference type="SAM" id="MobiDB-lite"/>
    </source>
</evidence>
<comment type="caution">
    <text evidence="2">The sequence shown here is derived from an EMBL/GenBank/DDBJ whole genome shotgun (WGS) entry which is preliminary data.</text>
</comment>
<dbReference type="GO" id="GO:0006281">
    <property type="term" value="P:DNA repair"/>
    <property type="evidence" value="ECO:0007669"/>
    <property type="project" value="TreeGrafter"/>
</dbReference>
<evidence type="ECO:0000313" key="3">
    <source>
        <dbReference type="Proteomes" id="UP000700596"/>
    </source>
</evidence>
<dbReference type="NCBIfam" id="TIGR01662">
    <property type="entry name" value="HAD-SF-IIIA"/>
    <property type="match status" value="1"/>
</dbReference>
<dbReference type="PANTHER" id="PTHR12083">
    <property type="entry name" value="BIFUNCTIONAL POLYNUCLEOTIDE PHOSPHATASE/KINASE"/>
    <property type="match status" value="1"/>
</dbReference>
<dbReference type="GO" id="GO:0003690">
    <property type="term" value="F:double-stranded DNA binding"/>
    <property type="evidence" value="ECO:0007669"/>
    <property type="project" value="TreeGrafter"/>
</dbReference>
<dbReference type="InterPro" id="IPR036412">
    <property type="entry name" value="HAD-like_sf"/>
</dbReference>
<dbReference type="Pfam" id="PF08645">
    <property type="entry name" value="PNK3P"/>
    <property type="match status" value="1"/>
</dbReference>
<dbReference type="Gene3D" id="3.40.50.300">
    <property type="entry name" value="P-loop containing nucleotide triphosphate hydrolases"/>
    <property type="match status" value="1"/>
</dbReference>
<protein>
    <submittedName>
        <fullName evidence="2">Polynucleotide kinase 3 phosphatase-domain-containing protein</fullName>
    </submittedName>
</protein>